<evidence type="ECO:0000256" key="1">
    <source>
        <dbReference type="SAM" id="MobiDB-lite"/>
    </source>
</evidence>
<dbReference type="EMBL" id="JACHVT010000008">
    <property type="protein sequence ID" value="MBB2988196.1"/>
    <property type="molecule type" value="Genomic_DNA"/>
</dbReference>
<reference evidence="3 4" key="1">
    <citation type="submission" date="2020-08" db="EMBL/GenBank/DDBJ databases">
        <title>Genomic Encyclopedia of Type Strains, Phase IV (KMG-V): Genome sequencing to study the core and pangenomes of soil and plant-associated prokaryotes.</title>
        <authorList>
            <person name="Whitman W."/>
        </authorList>
    </citation>
    <scope>NUCLEOTIDE SEQUENCE [LARGE SCALE GENOMIC DNA]</scope>
    <source>
        <strain evidence="3 4">B3ACCR2</strain>
    </source>
</reference>
<evidence type="ECO:0000313" key="3">
    <source>
        <dbReference type="EMBL" id="MBB2988196.1"/>
    </source>
</evidence>
<feature type="region of interest" description="Disordered" evidence="1">
    <location>
        <begin position="1"/>
        <end position="71"/>
    </location>
</feature>
<accession>A0A839Q1Q5</accession>
<feature type="compositionally biased region" description="Low complexity" evidence="1">
    <location>
        <begin position="48"/>
        <end position="57"/>
    </location>
</feature>
<proteinExistence type="predicted"/>
<dbReference type="Proteomes" id="UP000590811">
    <property type="component" value="Unassembled WGS sequence"/>
</dbReference>
<evidence type="ECO:0000256" key="2">
    <source>
        <dbReference type="SAM" id="Phobius"/>
    </source>
</evidence>
<keyword evidence="2" id="KW-0472">Membrane</keyword>
<comment type="caution">
    <text evidence="3">The sequence shown here is derived from an EMBL/GenBank/DDBJ whole genome shotgun (WGS) entry which is preliminary data.</text>
</comment>
<organism evidence="3 4">
    <name type="scientific">Terracoccus luteus</name>
    <dbReference type="NCBI Taxonomy" id="53356"/>
    <lineage>
        <taxon>Bacteria</taxon>
        <taxon>Bacillati</taxon>
        <taxon>Actinomycetota</taxon>
        <taxon>Actinomycetes</taxon>
        <taxon>Micrococcales</taxon>
        <taxon>Intrasporangiaceae</taxon>
        <taxon>Terracoccus</taxon>
    </lineage>
</organism>
<name>A0A839Q1Q5_9MICO</name>
<feature type="transmembrane region" description="Helical" evidence="2">
    <location>
        <begin position="78"/>
        <end position="105"/>
    </location>
</feature>
<dbReference type="AlphaFoldDB" id="A0A839Q1Q5"/>
<feature type="transmembrane region" description="Helical" evidence="2">
    <location>
        <begin position="125"/>
        <end position="142"/>
    </location>
</feature>
<gene>
    <name evidence="3" type="ORF">FHW14_003385</name>
</gene>
<dbReference type="RefSeq" id="WP_221186594.1">
    <property type="nucleotide sequence ID" value="NZ_JACHVT010000008.1"/>
</dbReference>
<evidence type="ECO:0000313" key="4">
    <source>
        <dbReference type="Proteomes" id="UP000590811"/>
    </source>
</evidence>
<protein>
    <submittedName>
        <fullName evidence="3">Uncharacterized protein</fullName>
    </submittedName>
</protein>
<keyword evidence="2" id="KW-1133">Transmembrane helix</keyword>
<sequence length="146" mass="15244">MTGPGPHDPRPGDGVDAAGEWVRSEAVQPHGRAVDLTPTPARPAHPRGGASDGAPDGAPDEATDATHGGRDDPLRLCVFATVALIAWLAGPWAVLGFAGLGFAGYWRARRHGLLRSRCLLGDTRLVLLYLGLLVAVAAWGAWRSVA</sequence>
<keyword evidence="2" id="KW-0812">Transmembrane</keyword>